<feature type="region of interest" description="Disordered" evidence="1">
    <location>
        <begin position="281"/>
        <end position="341"/>
    </location>
</feature>
<proteinExistence type="predicted"/>
<feature type="compositionally biased region" description="Basic and acidic residues" evidence="1">
    <location>
        <begin position="161"/>
        <end position="195"/>
    </location>
</feature>
<feature type="non-terminal residue" evidence="2">
    <location>
        <position position="341"/>
    </location>
</feature>
<dbReference type="AlphaFoldDB" id="A0A6J4P5P1"/>
<accession>A0A6J4P5P1</accession>
<name>A0A6J4P5P1_9ACTN</name>
<reference evidence="2" key="1">
    <citation type="submission" date="2020-02" db="EMBL/GenBank/DDBJ databases">
        <authorList>
            <person name="Meier V. D."/>
        </authorList>
    </citation>
    <scope>NUCLEOTIDE SEQUENCE</scope>
    <source>
        <strain evidence="2">AVDCRST_MAG01</strain>
    </source>
</reference>
<feature type="compositionally biased region" description="Gly residues" evidence="1">
    <location>
        <begin position="1"/>
        <end position="11"/>
    </location>
</feature>
<feature type="non-terminal residue" evidence="2">
    <location>
        <position position="1"/>
    </location>
</feature>
<evidence type="ECO:0000313" key="2">
    <source>
        <dbReference type="EMBL" id="CAA9406489.1"/>
    </source>
</evidence>
<feature type="region of interest" description="Disordered" evidence="1">
    <location>
        <begin position="140"/>
        <end position="200"/>
    </location>
</feature>
<feature type="compositionally biased region" description="Basic residues" evidence="1">
    <location>
        <begin position="140"/>
        <end position="150"/>
    </location>
</feature>
<protein>
    <submittedName>
        <fullName evidence="2">Inner membrane protein YihY, formerly thought to be RNase BN</fullName>
    </submittedName>
</protein>
<feature type="compositionally biased region" description="Basic and acidic residues" evidence="1">
    <location>
        <begin position="301"/>
        <end position="312"/>
    </location>
</feature>
<evidence type="ECO:0000256" key="1">
    <source>
        <dbReference type="SAM" id="MobiDB-lite"/>
    </source>
</evidence>
<feature type="compositionally biased region" description="Low complexity" evidence="1">
    <location>
        <begin position="281"/>
        <end position="292"/>
    </location>
</feature>
<dbReference type="EMBL" id="CADCUW010000193">
    <property type="protein sequence ID" value="CAA9406489.1"/>
    <property type="molecule type" value="Genomic_DNA"/>
</dbReference>
<organism evidence="2">
    <name type="scientific">uncultured Rubrobacteraceae bacterium</name>
    <dbReference type="NCBI Taxonomy" id="349277"/>
    <lineage>
        <taxon>Bacteria</taxon>
        <taxon>Bacillati</taxon>
        <taxon>Actinomycetota</taxon>
        <taxon>Rubrobacteria</taxon>
        <taxon>Rubrobacterales</taxon>
        <taxon>Rubrobacteraceae</taxon>
        <taxon>environmental samples</taxon>
    </lineage>
</organism>
<feature type="region of interest" description="Disordered" evidence="1">
    <location>
        <begin position="1"/>
        <end position="20"/>
    </location>
</feature>
<sequence>GTGHATGGAEGGRASAREGLAGELFRRPAGPCAVADAQGDHSGVRAGRRSRACGAARLLPDSGDLPLHPVPRRRPRRLRKLQPTVRQRALRLPPAGNAGAGLRPHRDLHRADLAQRGYGAGPPLRGHPRHDLGRLGRLLRAHKRPQPRLRRAGDAAVLEGQGHRHPDDRRDLGARPRRRPSPDRRPLHRRDDRRGIHAGRRVHISLGDRAVAGGAVVHGRDGRPALLLRPRRRAAVSLDHAWRLRRYRLLGAREPGFQRVPRQRLQLLQQDLRLHRHGHHPAALPLHLVPNHPLRRHPERHAREDEGGDLRRAHTGRRARQREARHPGRGGNRGDPGRRQI</sequence>
<gene>
    <name evidence="2" type="ORF">AVDCRST_MAG01-01-1343</name>
</gene>